<dbReference type="EMBL" id="FJOG01000030">
    <property type="protein sequence ID" value="CZR65376.1"/>
    <property type="molecule type" value="Genomic_DNA"/>
</dbReference>
<dbReference type="InterPro" id="IPR021840">
    <property type="entry name" value="DUF3433"/>
</dbReference>
<keyword evidence="4" id="KW-1185">Reference proteome</keyword>
<accession>A0A1L7XKB7</accession>
<name>A0A1L7XKB7_9HELO</name>
<evidence type="ECO:0000256" key="2">
    <source>
        <dbReference type="SAM" id="Phobius"/>
    </source>
</evidence>
<evidence type="ECO:0000313" key="3">
    <source>
        <dbReference type="EMBL" id="CZR65376.1"/>
    </source>
</evidence>
<organism evidence="3 4">
    <name type="scientific">Phialocephala subalpina</name>
    <dbReference type="NCBI Taxonomy" id="576137"/>
    <lineage>
        <taxon>Eukaryota</taxon>
        <taxon>Fungi</taxon>
        <taxon>Dikarya</taxon>
        <taxon>Ascomycota</taxon>
        <taxon>Pezizomycotina</taxon>
        <taxon>Leotiomycetes</taxon>
        <taxon>Helotiales</taxon>
        <taxon>Mollisiaceae</taxon>
        <taxon>Phialocephala</taxon>
        <taxon>Phialocephala fortinii species complex</taxon>
    </lineage>
</organism>
<feature type="region of interest" description="Disordered" evidence="1">
    <location>
        <begin position="115"/>
        <end position="145"/>
    </location>
</feature>
<feature type="region of interest" description="Disordered" evidence="1">
    <location>
        <begin position="1"/>
        <end position="84"/>
    </location>
</feature>
<sequence>MTVPRSATRHTTPTTKPKQPTDVSKPIELGALNNSKTYNGAREDTNRGTNANSRPSLAIAGSSRTVITSRAPSKVGPPAQSNTEITVNAASREGIQTGHTNGELAATPRVIYGQAGASSSRSSTVNGGSVQDSDGGQKDLPVTPNGIKKLGDRHLAIDDFEYELISTANAKKDDKPYPKLDFKPWAIETWFLGFTILVFLVCIGSISTMIILGHHQTGGYHVTKTSHHLAFRYVPPAIGTLTTVWWRTIISTLARMTPYMTMAGDYGNVRNPRRLQQLLQNAYAHAVFEPMDLTSVTARNDWLLFISLIVQFVIMIMIIPLKAVFIQIVADEPGWTVIVVPGVGYALIAIYSTLILVIIAIIASHWGRETGLKWDPVSLADQLSLVQGSNVLYILQGLEFALSKACTKELKKRSPFYGIVRLGYWKHKTTGKIWHGLACIPPRLETPLDYELQRVEDPENYRYFSVPFLLSDDLLSLYAVGLTVIIALTITGLVNGRVERGINAIFSTWTLNKSGVTVEMLDNWAEGFRYRFLPVFCMTLGSALWIRADLFYRWTEPFARMDGMSDASLNIFLDYPSVPPVVITRVAAFSALALISIAPPIIATGVFISTPTPNGYTISIEPINFWTCFVLLNLYLIFLLIVRPPPNYRLPRSIRSIADVLTYCYASKLLDDVGPDGKPVFSAQDIDDERIHMKSRIRLTKKRYQFGLYLGNDGKRHLGFDVAVRDVDGKLVDVQRFDPGRGVRGVWPARFWLWRKPKVLGTSV</sequence>
<dbReference type="PANTHER" id="PTHR37544:SF1">
    <property type="entry name" value="PHOSPHORIBOSYLAMINOIMIDAZOLE-SUCCINOCARBOXAMIDE SYNTHASE"/>
    <property type="match status" value="1"/>
</dbReference>
<feature type="transmembrane region" description="Helical" evidence="2">
    <location>
        <begin position="342"/>
        <end position="363"/>
    </location>
</feature>
<dbReference type="PANTHER" id="PTHR37544">
    <property type="entry name" value="SPRAY-RELATED"/>
    <property type="match status" value="1"/>
</dbReference>
<protein>
    <submittedName>
        <fullName evidence="3">Uncharacterized protein</fullName>
    </submittedName>
</protein>
<feature type="transmembrane region" description="Helical" evidence="2">
    <location>
        <begin position="189"/>
        <end position="213"/>
    </location>
</feature>
<keyword evidence="2" id="KW-1133">Transmembrane helix</keyword>
<dbReference type="Proteomes" id="UP000184330">
    <property type="component" value="Unassembled WGS sequence"/>
</dbReference>
<feature type="transmembrane region" description="Helical" evidence="2">
    <location>
        <begin position="528"/>
        <end position="546"/>
    </location>
</feature>
<gene>
    <name evidence="3" type="ORF">PAC_15276</name>
</gene>
<dbReference type="Pfam" id="PF11915">
    <property type="entry name" value="DUF3433"/>
    <property type="match status" value="2"/>
</dbReference>
<evidence type="ECO:0000313" key="4">
    <source>
        <dbReference type="Proteomes" id="UP000184330"/>
    </source>
</evidence>
<feature type="transmembrane region" description="Helical" evidence="2">
    <location>
        <begin position="302"/>
        <end position="330"/>
    </location>
</feature>
<feature type="transmembrane region" description="Helical" evidence="2">
    <location>
        <begin position="233"/>
        <end position="254"/>
    </location>
</feature>
<dbReference type="AlphaFoldDB" id="A0A1L7XKB7"/>
<dbReference type="STRING" id="576137.A0A1L7XKB7"/>
<keyword evidence="2" id="KW-0812">Transmembrane</keyword>
<evidence type="ECO:0000256" key="1">
    <source>
        <dbReference type="SAM" id="MobiDB-lite"/>
    </source>
</evidence>
<dbReference type="OrthoDB" id="3057599at2759"/>
<reference evidence="3 4" key="1">
    <citation type="submission" date="2016-03" db="EMBL/GenBank/DDBJ databases">
        <authorList>
            <person name="Ploux O."/>
        </authorList>
    </citation>
    <scope>NUCLEOTIDE SEQUENCE [LARGE SCALE GENOMIC DNA]</scope>
    <source>
        <strain evidence="3 4">UAMH 11012</strain>
    </source>
</reference>
<feature type="transmembrane region" description="Helical" evidence="2">
    <location>
        <begin position="474"/>
        <end position="494"/>
    </location>
</feature>
<feature type="compositionally biased region" description="Low complexity" evidence="1">
    <location>
        <begin position="115"/>
        <end position="129"/>
    </location>
</feature>
<feature type="transmembrane region" description="Helical" evidence="2">
    <location>
        <begin position="586"/>
        <end position="608"/>
    </location>
</feature>
<feature type="compositionally biased region" description="Polar residues" evidence="1">
    <location>
        <begin position="62"/>
        <end position="71"/>
    </location>
</feature>
<keyword evidence="2" id="KW-0472">Membrane</keyword>
<feature type="compositionally biased region" description="Low complexity" evidence="1">
    <location>
        <begin position="11"/>
        <end position="21"/>
    </location>
</feature>
<proteinExistence type="predicted"/>
<feature type="transmembrane region" description="Helical" evidence="2">
    <location>
        <begin position="623"/>
        <end position="642"/>
    </location>
</feature>